<dbReference type="PANTHER" id="PTHR28097:SF1">
    <property type="entry name" value="PHEROMONE A FACTOR RECEPTOR"/>
    <property type="match status" value="1"/>
</dbReference>
<dbReference type="PANTHER" id="PTHR28097">
    <property type="entry name" value="PHEROMONE A FACTOR RECEPTOR"/>
    <property type="match status" value="1"/>
</dbReference>
<evidence type="ECO:0000256" key="7">
    <source>
        <dbReference type="ARBA" id="ARBA00023136"/>
    </source>
</evidence>
<keyword evidence="8" id="KW-0675">Receptor</keyword>
<evidence type="ECO:0000256" key="6">
    <source>
        <dbReference type="ARBA" id="ARBA00023040"/>
    </source>
</evidence>
<evidence type="ECO:0000256" key="4">
    <source>
        <dbReference type="ARBA" id="ARBA00022692"/>
    </source>
</evidence>
<evidence type="ECO:0000313" key="12">
    <source>
        <dbReference type="EMBL" id="TEB28745.1"/>
    </source>
</evidence>
<feature type="region of interest" description="Disordered" evidence="10">
    <location>
        <begin position="217"/>
        <end position="244"/>
    </location>
</feature>
<dbReference type="GO" id="GO:0004934">
    <property type="term" value="F:mating-type alpha-factor pheromone receptor activity"/>
    <property type="evidence" value="ECO:0007669"/>
    <property type="project" value="InterPro"/>
</dbReference>
<dbReference type="OrthoDB" id="2874149at2759"/>
<evidence type="ECO:0000313" key="13">
    <source>
        <dbReference type="Proteomes" id="UP000298030"/>
    </source>
</evidence>
<keyword evidence="9" id="KW-0807">Transducer</keyword>
<dbReference type="GO" id="GO:0000750">
    <property type="term" value="P:pheromone-dependent signal transduction involved in conjugation with cellular fusion"/>
    <property type="evidence" value="ECO:0007669"/>
    <property type="project" value="TreeGrafter"/>
</dbReference>
<comment type="caution">
    <text evidence="12">The sequence shown here is derived from an EMBL/GenBank/DDBJ whole genome shotgun (WGS) entry which is preliminary data.</text>
</comment>
<keyword evidence="6" id="KW-0297">G-protein coupled receptor</keyword>
<keyword evidence="4 11" id="KW-0812">Transmembrane</keyword>
<dbReference type="GO" id="GO:0005886">
    <property type="term" value="C:plasma membrane"/>
    <property type="evidence" value="ECO:0007669"/>
    <property type="project" value="TreeGrafter"/>
</dbReference>
<keyword evidence="13" id="KW-1185">Reference proteome</keyword>
<dbReference type="InterPro" id="IPR000481">
    <property type="entry name" value="GPCR_Pheromne_B_alpha_rcpt"/>
</dbReference>
<sequence length="244" mass="27318">MSSKGAFISLADRRKAVIADMVIRVGYPILMITLNHLVRAYRFIIVEDLGCYPSSQNTPLSIVLIHSQPLLIGLVSLVYCILSTRLYVQKNSARFGNLLSNHPNLTASRYLRLTLLAGVQLATTVPLATWVLAENLHFGIESPRGWDRIPSDFAYVEEYPAVLWRSTPEALVAMEFTRWAPIICAIVFFAFFGFASEARENYRSAIWTIARRMGFATSSGSEPTTEDSKADSPNHRRETSKLSV</sequence>
<dbReference type="Pfam" id="PF02076">
    <property type="entry name" value="STE3"/>
    <property type="match status" value="1"/>
</dbReference>
<dbReference type="InterPro" id="IPR001499">
    <property type="entry name" value="GPCR_STE3"/>
</dbReference>
<dbReference type="PRINTS" id="PR00901">
    <property type="entry name" value="PHEROMONEBAR"/>
</dbReference>
<dbReference type="Proteomes" id="UP000298030">
    <property type="component" value="Unassembled WGS sequence"/>
</dbReference>
<gene>
    <name evidence="12" type="ORF">FA13DRAFT_1775753</name>
</gene>
<evidence type="ECO:0000256" key="10">
    <source>
        <dbReference type="SAM" id="MobiDB-lite"/>
    </source>
</evidence>
<evidence type="ECO:0000256" key="5">
    <source>
        <dbReference type="ARBA" id="ARBA00022989"/>
    </source>
</evidence>
<comment type="similarity">
    <text evidence="2">Belongs to the G-protein coupled receptor 4 family.</text>
</comment>
<dbReference type="PRINTS" id="PR00899">
    <property type="entry name" value="GPCRSTE3"/>
</dbReference>
<accession>A0A4Y7T3N5</accession>
<organism evidence="12 13">
    <name type="scientific">Coprinellus micaceus</name>
    <name type="common">Glistening ink-cap mushroom</name>
    <name type="synonym">Coprinus micaceus</name>
    <dbReference type="NCBI Taxonomy" id="71717"/>
    <lineage>
        <taxon>Eukaryota</taxon>
        <taxon>Fungi</taxon>
        <taxon>Dikarya</taxon>
        <taxon>Basidiomycota</taxon>
        <taxon>Agaricomycotina</taxon>
        <taxon>Agaricomycetes</taxon>
        <taxon>Agaricomycetidae</taxon>
        <taxon>Agaricales</taxon>
        <taxon>Agaricineae</taxon>
        <taxon>Psathyrellaceae</taxon>
        <taxon>Coprinellus</taxon>
    </lineage>
</organism>
<keyword evidence="7 11" id="KW-0472">Membrane</keyword>
<evidence type="ECO:0000256" key="8">
    <source>
        <dbReference type="ARBA" id="ARBA00023170"/>
    </source>
</evidence>
<keyword evidence="5 11" id="KW-1133">Transmembrane helix</keyword>
<evidence type="ECO:0000256" key="2">
    <source>
        <dbReference type="ARBA" id="ARBA00011085"/>
    </source>
</evidence>
<evidence type="ECO:0008006" key="14">
    <source>
        <dbReference type="Google" id="ProtNLM"/>
    </source>
</evidence>
<comment type="subcellular location">
    <subcellularLocation>
        <location evidence="1">Membrane</location>
        <topology evidence="1">Multi-pass membrane protein</topology>
    </subcellularLocation>
</comment>
<feature type="transmembrane region" description="Helical" evidence="11">
    <location>
        <begin position="176"/>
        <end position="195"/>
    </location>
</feature>
<proteinExistence type="inferred from homology"/>
<evidence type="ECO:0000256" key="1">
    <source>
        <dbReference type="ARBA" id="ARBA00004141"/>
    </source>
</evidence>
<feature type="transmembrane region" description="Helical" evidence="11">
    <location>
        <begin position="21"/>
        <end position="38"/>
    </location>
</feature>
<evidence type="ECO:0000256" key="3">
    <source>
        <dbReference type="ARBA" id="ARBA00022507"/>
    </source>
</evidence>
<reference evidence="12 13" key="1">
    <citation type="journal article" date="2019" name="Nat. Ecol. Evol.">
        <title>Megaphylogeny resolves global patterns of mushroom evolution.</title>
        <authorList>
            <person name="Varga T."/>
            <person name="Krizsan K."/>
            <person name="Foldi C."/>
            <person name="Dima B."/>
            <person name="Sanchez-Garcia M."/>
            <person name="Sanchez-Ramirez S."/>
            <person name="Szollosi G.J."/>
            <person name="Szarkandi J.G."/>
            <person name="Papp V."/>
            <person name="Albert L."/>
            <person name="Andreopoulos W."/>
            <person name="Angelini C."/>
            <person name="Antonin V."/>
            <person name="Barry K.W."/>
            <person name="Bougher N.L."/>
            <person name="Buchanan P."/>
            <person name="Buyck B."/>
            <person name="Bense V."/>
            <person name="Catcheside P."/>
            <person name="Chovatia M."/>
            <person name="Cooper J."/>
            <person name="Damon W."/>
            <person name="Desjardin D."/>
            <person name="Finy P."/>
            <person name="Geml J."/>
            <person name="Haridas S."/>
            <person name="Hughes K."/>
            <person name="Justo A."/>
            <person name="Karasinski D."/>
            <person name="Kautmanova I."/>
            <person name="Kiss B."/>
            <person name="Kocsube S."/>
            <person name="Kotiranta H."/>
            <person name="LaButti K.M."/>
            <person name="Lechner B.E."/>
            <person name="Liimatainen K."/>
            <person name="Lipzen A."/>
            <person name="Lukacs Z."/>
            <person name="Mihaltcheva S."/>
            <person name="Morgado L.N."/>
            <person name="Niskanen T."/>
            <person name="Noordeloos M.E."/>
            <person name="Ohm R.A."/>
            <person name="Ortiz-Santana B."/>
            <person name="Ovrebo C."/>
            <person name="Racz N."/>
            <person name="Riley R."/>
            <person name="Savchenko A."/>
            <person name="Shiryaev A."/>
            <person name="Soop K."/>
            <person name="Spirin V."/>
            <person name="Szebenyi C."/>
            <person name="Tomsovsky M."/>
            <person name="Tulloss R.E."/>
            <person name="Uehling J."/>
            <person name="Grigoriev I.V."/>
            <person name="Vagvolgyi C."/>
            <person name="Papp T."/>
            <person name="Martin F.M."/>
            <person name="Miettinen O."/>
            <person name="Hibbett D.S."/>
            <person name="Nagy L.G."/>
        </authorList>
    </citation>
    <scope>NUCLEOTIDE SEQUENCE [LARGE SCALE GENOMIC DNA]</scope>
    <source>
        <strain evidence="12 13">FP101781</strain>
    </source>
</reference>
<feature type="compositionally biased region" description="Basic and acidic residues" evidence="10">
    <location>
        <begin position="226"/>
        <end position="244"/>
    </location>
</feature>
<protein>
    <recommendedName>
        <fullName evidence="14">STE3-domain-containing protein</fullName>
    </recommendedName>
</protein>
<feature type="transmembrane region" description="Helical" evidence="11">
    <location>
        <begin position="70"/>
        <end position="88"/>
    </location>
</feature>
<dbReference type="AlphaFoldDB" id="A0A4Y7T3N5"/>
<evidence type="ECO:0000256" key="9">
    <source>
        <dbReference type="ARBA" id="ARBA00023224"/>
    </source>
</evidence>
<dbReference type="EMBL" id="QPFP01000030">
    <property type="protein sequence ID" value="TEB28745.1"/>
    <property type="molecule type" value="Genomic_DNA"/>
</dbReference>
<name>A0A4Y7T3N5_COPMI</name>
<feature type="transmembrane region" description="Helical" evidence="11">
    <location>
        <begin position="109"/>
        <end position="133"/>
    </location>
</feature>
<evidence type="ECO:0000256" key="11">
    <source>
        <dbReference type="SAM" id="Phobius"/>
    </source>
</evidence>
<keyword evidence="3" id="KW-0589">Pheromone response</keyword>